<organism evidence="5 7">
    <name type="scientific">Leyella lascolaii</name>
    <dbReference type="NCBI Taxonomy" id="1776379"/>
    <lineage>
        <taxon>Bacteria</taxon>
        <taxon>Pseudomonadati</taxon>
        <taxon>Bacteroidota</taxon>
        <taxon>Bacteroidia</taxon>
        <taxon>Bacteroidales</taxon>
        <taxon>Prevotellaceae</taxon>
        <taxon>Leyella</taxon>
    </lineage>
</organism>
<comment type="caution">
    <text evidence="5">The sequence shown here is derived from an EMBL/GenBank/DDBJ whole genome shotgun (WGS) entry which is preliminary data.</text>
</comment>
<proteinExistence type="predicted"/>
<dbReference type="EMBL" id="JAUEIF010000001">
    <property type="protein sequence ID" value="MDN0024062.1"/>
    <property type="molecule type" value="Genomic_DNA"/>
</dbReference>
<accession>A0AAW7JES1</accession>
<dbReference type="EMBL" id="JAUEIE010000001">
    <property type="protein sequence ID" value="MDN0021566.1"/>
    <property type="molecule type" value="Genomic_DNA"/>
</dbReference>
<reference evidence="5" key="2">
    <citation type="submission" date="2023-08" db="EMBL/GenBank/DDBJ databases">
        <title>Identification and characterization of horizontal gene transfer across gut microbiota members of farm animals based on homology search.</title>
        <authorList>
            <person name="Schwarzerova J."/>
            <person name="Nykrynova M."/>
            <person name="Jureckova K."/>
            <person name="Cejkova D."/>
            <person name="Rychlik I."/>
        </authorList>
    </citation>
    <scope>NUCLEOTIDE SEQUENCE</scope>
    <source>
        <strain evidence="5">ET15</strain>
        <strain evidence="4">ET37</strain>
    </source>
</reference>
<evidence type="ECO:0000313" key="7">
    <source>
        <dbReference type="Proteomes" id="UP001168478"/>
    </source>
</evidence>
<dbReference type="Proteomes" id="UP001168478">
    <property type="component" value="Unassembled WGS sequence"/>
</dbReference>
<gene>
    <name evidence="4" type="ORF">QVN81_00800</name>
    <name evidence="5" type="ORF">QVN84_00790</name>
</gene>
<dbReference type="InterPro" id="IPR027385">
    <property type="entry name" value="Beta-barrel_OMP"/>
</dbReference>
<dbReference type="Pfam" id="PF13505">
    <property type="entry name" value="OMP_b-brl"/>
    <property type="match status" value="1"/>
</dbReference>
<dbReference type="RefSeq" id="WP_289824393.1">
    <property type="nucleotide sequence ID" value="NZ_JAUEIE010000001.1"/>
</dbReference>
<keyword evidence="6" id="KW-1185">Reference proteome</keyword>
<evidence type="ECO:0000313" key="6">
    <source>
        <dbReference type="Proteomes" id="UP001167831"/>
    </source>
</evidence>
<dbReference type="InterPro" id="IPR011250">
    <property type="entry name" value="OMP/PagP_B-barrel"/>
</dbReference>
<evidence type="ECO:0000256" key="2">
    <source>
        <dbReference type="SAM" id="SignalP"/>
    </source>
</evidence>
<name>A0AAW7JES1_9BACT</name>
<dbReference type="AlphaFoldDB" id="A0AAW7JES1"/>
<feature type="chain" id="PRO_5043465320" evidence="2">
    <location>
        <begin position="27"/>
        <end position="272"/>
    </location>
</feature>
<evidence type="ECO:0000313" key="5">
    <source>
        <dbReference type="EMBL" id="MDN0024062.1"/>
    </source>
</evidence>
<keyword evidence="1 2" id="KW-0732">Signal</keyword>
<evidence type="ECO:0000256" key="1">
    <source>
        <dbReference type="ARBA" id="ARBA00022729"/>
    </source>
</evidence>
<dbReference type="Proteomes" id="UP001167831">
    <property type="component" value="Unassembled WGS sequence"/>
</dbReference>
<sequence>MFKTSIRRHASILLFPFFTGIPVAEATAQTVSLPETCRHTFNTEACLMPLSDAMTDSSHTADAPAADMKIYRTEVCRLESPQTQDQATIMMMPKNIHIISYTNSNTFYAYIGYGRIMSKLHMAEGVKGNPRNGLFWQFGYDWTSKLGIGAGMMYNGFRSTYEHNGYRDKSEIFYLAPQIVFKTYVRRWIIDGKMGLGLFTYNYPTHETESSDDGFGYNLHFGAEYVLSRIIGISASIGLTKGNIRIHDEMGYFNMVTAISALNICVGVRAHI</sequence>
<evidence type="ECO:0000313" key="4">
    <source>
        <dbReference type="EMBL" id="MDN0021566.1"/>
    </source>
</evidence>
<reference evidence="5" key="1">
    <citation type="submission" date="2023-06" db="EMBL/GenBank/DDBJ databases">
        <authorList>
            <person name="Zeman M."/>
            <person name="Kubasova T."/>
            <person name="Jahodarova E."/>
            <person name="Nykrynova M."/>
            <person name="Rychlik I."/>
        </authorList>
    </citation>
    <scope>NUCLEOTIDE SEQUENCE</scope>
    <source>
        <strain evidence="5">ET15</strain>
        <strain evidence="4">ET37</strain>
    </source>
</reference>
<feature type="signal peptide" evidence="2">
    <location>
        <begin position="1"/>
        <end position="26"/>
    </location>
</feature>
<dbReference type="SUPFAM" id="SSF56925">
    <property type="entry name" value="OMPA-like"/>
    <property type="match status" value="1"/>
</dbReference>
<feature type="domain" description="Outer membrane protein beta-barrel" evidence="3">
    <location>
        <begin position="105"/>
        <end position="246"/>
    </location>
</feature>
<protein>
    <submittedName>
        <fullName evidence="5">Outer membrane beta-barrel protein</fullName>
    </submittedName>
</protein>
<evidence type="ECO:0000259" key="3">
    <source>
        <dbReference type="Pfam" id="PF13505"/>
    </source>
</evidence>